<dbReference type="HOGENOM" id="CLU_1504473_0_0_1"/>
<sequence length="179" mass="19133">MLRDMLHPALEQQATAAEHSAGGQTHVNARDVLKESCAADAGRSLNVAKLAFGDTASSEARCKHMYHASGVPASIPRNRPTPNPDVINPANTSGSQDEPLEDEMQIPRDTYHVPVPICTGHHLKILAVQAISHGFGNEANWLSTCGVPSETLRYGALGACCVPVARYIEELISNTEANN</sequence>
<dbReference type="EMBL" id="CP003002">
    <property type="protein sequence ID" value="AEO53742.1"/>
    <property type="molecule type" value="Genomic_DNA"/>
</dbReference>
<accession>G2Q505</accession>
<name>G2Q505_THET4</name>
<evidence type="ECO:0000256" key="1">
    <source>
        <dbReference type="SAM" id="MobiDB-lite"/>
    </source>
</evidence>
<evidence type="ECO:0000313" key="3">
    <source>
        <dbReference type="Proteomes" id="UP000007322"/>
    </source>
</evidence>
<evidence type="ECO:0000313" key="2">
    <source>
        <dbReference type="EMBL" id="AEO53742.1"/>
    </source>
</evidence>
<proteinExistence type="predicted"/>
<dbReference type="RefSeq" id="XP_003658987.1">
    <property type="nucleotide sequence ID" value="XM_003658939.1"/>
</dbReference>
<gene>
    <name evidence="2" type="ORF">MYCTH_2122612</name>
</gene>
<dbReference type="KEGG" id="mtm:MYCTH_2122612"/>
<feature type="region of interest" description="Disordered" evidence="1">
    <location>
        <begin position="71"/>
        <end position="100"/>
    </location>
</feature>
<dbReference type="VEuPathDB" id="FungiDB:MYCTH_2122612"/>
<dbReference type="GeneID" id="11513289"/>
<reference evidence="2 3" key="1">
    <citation type="journal article" date="2011" name="Nat. Biotechnol.">
        <title>Comparative genomic analysis of the thermophilic biomass-degrading fungi Myceliophthora thermophila and Thielavia terrestris.</title>
        <authorList>
            <person name="Berka R.M."/>
            <person name="Grigoriev I.V."/>
            <person name="Otillar R."/>
            <person name="Salamov A."/>
            <person name="Grimwood J."/>
            <person name="Reid I."/>
            <person name="Ishmael N."/>
            <person name="John T."/>
            <person name="Darmond C."/>
            <person name="Moisan M.-C."/>
            <person name="Henrissat B."/>
            <person name="Coutinho P.M."/>
            <person name="Lombard V."/>
            <person name="Natvig D.O."/>
            <person name="Lindquist E."/>
            <person name="Schmutz J."/>
            <person name="Lucas S."/>
            <person name="Harris P."/>
            <person name="Powlowski J."/>
            <person name="Bellemare A."/>
            <person name="Taylor D."/>
            <person name="Butler G."/>
            <person name="de Vries R.P."/>
            <person name="Allijn I.E."/>
            <person name="van den Brink J."/>
            <person name="Ushinsky S."/>
            <person name="Storms R."/>
            <person name="Powell A.J."/>
            <person name="Paulsen I.T."/>
            <person name="Elbourne L.D.H."/>
            <person name="Baker S.E."/>
            <person name="Magnuson J."/>
            <person name="LaBoissiere S."/>
            <person name="Clutterbuck A.J."/>
            <person name="Martinez D."/>
            <person name="Wogulis M."/>
            <person name="de Leon A.L."/>
            <person name="Rey M.W."/>
            <person name="Tsang A."/>
        </authorList>
    </citation>
    <scope>NUCLEOTIDE SEQUENCE [LARGE SCALE GENOMIC DNA]</scope>
    <source>
        <strain evidence="3">ATCC 42464 / BCRC 31852 / DSM 1799</strain>
    </source>
</reference>
<dbReference type="AlphaFoldDB" id="G2Q505"/>
<protein>
    <submittedName>
        <fullName evidence="2">Uncharacterized protein</fullName>
    </submittedName>
</protein>
<dbReference type="InParanoid" id="G2Q505"/>
<keyword evidence="3" id="KW-1185">Reference proteome</keyword>
<organism evidence="2 3">
    <name type="scientific">Thermothelomyces thermophilus (strain ATCC 42464 / BCRC 31852 / DSM 1799)</name>
    <name type="common">Sporotrichum thermophile</name>
    <dbReference type="NCBI Taxonomy" id="573729"/>
    <lineage>
        <taxon>Eukaryota</taxon>
        <taxon>Fungi</taxon>
        <taxon>Dikarya</taxon>
        <taxon>Ascomycota</taxon>
        <taxon>Pezizomycotina</taxon>
        <taxon>Sordariomycetes</taxon>
        <taxon>Sordariomycetidae</taxon>
        <taxon>Sordariales</taxon>
        <taxon>Chaetomiaceae</taxon>
        <taxon>Thermothelomyces</taxon>
    </lineage>
</organism>
<dbReference type="Proteomes" id="UP000007322">
    <property type="component" value="Chromosome 1"/>
</dbReference>